<dbReference type="Gene3D" id="1.20.120.550">
    <property type="entry name" value="Membrane associated eicosanoid/glutathione metabolism-like domain"/>
    <property type="match status" value="1"/>
</dbReference>
<proteinExistence type="predicted"/>
<evidence type="ECO:0000256" key="5">
    <source>
        <dbReference type="SAM" id="Phobius"/>
    </source>
</evidence>
<dbReference type="GO" id="GO:0005783">
    <property type="term" value="C:endoplasmic reticulum"/>
    <property type="evidence" value="ECO:0007669"/>
    <property type="project" value="TreeGrafter"/>
</dbReference>
<feature type="transmembrane region" description="Helical" evidence="5">
    <location>
        <begin position="13"/>
        <end position="32"/>
    </location>
</feature>
<name>A0A5C3LDJ0_COPMA</name>
<dbReference type="InterPro" id="IPR001129">
    <property type="entry name" value="Membr-assoc_MAPEG"/>
</dbReference>
<dbReference type="STRING" id="230819.A0A5C3LDJ0"/>
<comment type="subcellular location">
    <subcellularLocation>
        <location evidence="1">Membrane</location>
        <topology evidence="1">Multi-pass membrane protein</topology>
    </subcellularLocation>
</comment>
<evidence type="ECO:0000256" key="2">
    <source>
        <dbReference type="ARBA" id="ARBA00022692"/>
    </source>
</evidence>
<organism evidence="6 7">
    <name type="scientific">Coprinopsis marcescibilis</name>
    <name type="common">Agaric fungus</name>
    <name type="synonym">Psathyrella marcescibilis</name>
    <dbReference type="NCBI Taxonomy" id="230819"/>
    <lineage>
        <taxon>Eukaryota</taxon>
        <taxon>Fungi</taxon>
        <taxon>Dikarya</taxon>
        <taxon>Basidiomycota</taxon>
        <taxon>Agaricomycotina</taxon>
        <taxon>Agaricomycetes</taxon>
        <taxon>Agaricomycetidae</taxon>
        <taxon>Agaricales</taxon>
        <taxon>Agaricineae</taxon>
        <taxon>Psathyrellaceae</taxon>
        <taxon>Coprinopsis</taxon>
    </lineage>
</organism>
<dbReference type="GO" id="GO:0005635">
    <property type="term" value="C:nuclear envelope"/>
    <property type="evidence" value="ECO:0007669"/>
    <property type="project" value="TreeGrafter"/>
</dbReference>
<evidence type="ECO:0000256" key="4">
    <source>
        <dbReference type="ARBA" id="ARBA00023136"/>
    </source>
</evidence>
<dbReference type="InterPro" id="IPR050997">
    <property type="entry name" value="MAPEG"/>
</dbReference>
<evidence type="ECO:0000256" key="1">
    <source>
        <dbReference type="ARBA" id="ARBA00004141"/>
    </source>
</evidence>
<dbReference type="PANTHER" id="PTHR10250">
    <property type="entry name" value="MICROSOMAL GLUTATHIONE S-TRANSFERASE"/>
    <property type="match status" value="1"/>
</dbReference>
<accession>A0A5C3LDJ0</accession>
<dbReference type="EMBL" id="ML210146">
    <property type="protein sequence ID" value="TFK30848.1"/>
    <property type="molecule type" value="Genomic_DNA"/>
</dbReference>
<protein>
    <submittedName>
        <fullName evidence="6">MAPEG-domain-containing protein</fullName>
    </submittedName>
</protein>
<keyword evidence="7" id="KW-1185">Reference proteome</keyword>
<dbReference type="SUPFAM" id="SSF161084">
    <property type="entry name" value="MAPEG domain-like"/>
    <property type="match status" value="1"/>
</dbReference>
<keyword evidence="3 5" id="KW-1133">Transmembrane helix</keyword>
<sequence length="181" mass="20270">MTQTITIPDGFEYVGAVLISTLWVLAMQFRLVSKTRQKANIKYPQTYADRQQEKESKDALIFNCAQRAHINTLENLPLVYLTTVVTGFHYPIYAAILCAAWVFGRVVYTLGYVSGNPDKVSIGKLLRAGHIFSAPGNINIPYDRHFRNASPIAVLHVPYFHMGLLGLVAPTFELRFHASVA</sequence>
<reference evidence="6 7" key="1">
    <citation type="journal article" date="2019" name="Nat. Ecol. Evol.">
        <title>Megaphylogeny resolves global patterns of mushroom evolution.</title>
        <authorList>
            <person name="Varga T."/>
            <person name="Krizsan K."/>
            <person name="Foldi C."/>
            <person name="Dima B."/>
            <person name="Sanchez-Garcia M."/>
            <person name="Sanchez-Ramirez S."/>
            <person name="Szollosi G.J."/>
            <person name="Szarkandi J.G."/>
            <person name="Papp V."/>
            <person name="Albert L."/>
            <person name="Andreopoulos W."/>
            <person name="Angelini C."/>
            <person name="Antonin V."/>
            <person name="Barry K.W."/>
            <person name="Bougher N.L."/>
            <person name="Buchanan P."/>
            <person name="Buyck B."/>
            <person name="Bense V."/>
            <person name="Catcheside P."/>
            <person name="Chovatia M."/>
            <person name="Cooper J."/>
            <person name="Damon W."/>
            <person name="Desjardin D."/>
            <person name="Finy P."/>
            <person name="Geml J."/>
            <person name="Haridas S."/>
            <person name="Hughes K."/>
            <person name="Justo A."/>
            <person name="Karasinski D."/>
            <person name="Kautmanova I."/>
            <person name="Kiss B."/>
            <person name="Kocsube S."/>
            <person name="Kotiranta H."/>
            <person name="LaButti K.M."/>
            <person name="Lechner B.E."/>
            <person name="Liimatainen K."/>
            <person name="Lipzen A."/>
            <person name="Lukacs Z."/>
            <person name="Mihaltcheva S."/>
            <person name="Morgado L.N."/>
            <person name="Niskanen T."/>
            <person name="Noordeloos M.E."/>
            <person name="Ohm R.A."/>
            <person name="Ortiz-Santana B."/>
            <person name="Ovrebo C."/>
            <person name="Racz N."/>
            <person name="Riley R."/>
            <person name="Savchenko A."/>
            <person name="Shiryaev A."/>
            <person name="Soop K."/>
            <person name="Spirin V."/>
            <person name="Szebenyi C."/>
            <person name="Tomsovsky M."/>
            <person name="Tulloss R.E."/>
            <person name="Uehling J."/>
            <person name="Grigoriev I.V."/>
            <person name="Vagvolgyi C."/>
            <person name="Papp T."/>
            <person name="Martin F.M."/>
            <person name="Miettinen O."/>
            <person name="Hibbett D.S."/>
            <person name="Nagy L.G."/>
        </authorList>
    </citation>
    <scope>NUCLEOTIDE SEQUENCE [LARGE SCALE GENOMIC DNA]</scope>
    <source>
        <strain evidence="6 7">CBS 121175</strain>
    </source>
</reference>
<dbReference type="Pfam" id="PF01124">
    <property type="entry name" value="MAPEG"/>
    <property type="match status" value="1"/>
</dbReference>
<dbReference type="PANTHER" id="PTHR10250:SF26">
    <property type="entry name" value="GLUTATHIONE S-TRANSFERASE 3, MITOCHONDRIAL"/>
    <property type="match status" value="1"/>
</dbReference>
<dbReference type="Proteomes" id="UP000307440">
    <property type="component" value="Unassembled WGS sequence"/>
</dbReference>
<evidence type="ECO:0000313" key="7">
    <source>
        <dbReference type="Proteomes" id="UP000307440"/>
    </source>
</evidence>
<dbReference type="GO" id="GO:0016020">
    <property type="term" value="C:membrane"/>
    <property type="evidence" value="ECO:0007669"/>
    <property type="project" value="UniProtKB-SubCell"/>
</dbReference>
<dbReference type="GO" id="GO:0004364">
    <property type="term" value="F:glutathione transferase activity"/>
    <property type="evidence" value="ECO:0007669"/>
    <property type="project" value="TreeGrafter"/>
</dbReference>
<dbReference type="OrthoDB" id="410651at2759"/>
<evidence type="ECO:0000313" key="6">
    <source>
        <dbReference type="EMBL" id="TFK30848.1"/>
    </source>
</evidence>
<dbReference type="InterPro" id="IPR023352">
    <property type="entry name" value="MAPEG-like_dom_sf"/>
</dbReference>
<dbReference type="AlphaFoldDB" id="A0A5C3LDJ0"/>
<evidence type="ECO:0000256" key="3">
    <source>
        <dbReference type="ARBA" id="ARBA00022989"/>
    </source>
</evidence>
<keyword evidence="2 5" id="KW-0812">Transmembrane</keyword>
<keyword evidence="4 5" id="KW-0472">Membrane</keyword>
<gene>
    <name evidence="6" type="ORF">FA15DRAFT_35131</name>
</gene>
<dbReference type="GO" id="GO:0004602">
    <property type="term" value="F:glutathione peroxidase activity"/>
    <property type="evidence" value="ECO:0007669"/>
    <property type="project" value="TreeGrafter"/>
</dbReference>